<sequence>YGRARHEFLIALRLWPEHAGAVKMLTTRKRIQIKRYVIHTVQPGENLAKVAKMYYGDHRKFPLIAKYNNITDATRLYVGQKIKVPEIEGVPLLARKEGIRTEELEATDVVLKEWEKYTLEEQEPAETRPVVEKDEALDQVASYRDDGVELFSINKYQEAINAFNKVLNVYPQDSIALEYSHKAYLQHGMSLFGKEDYLAARDQFEACLRFKNDSQECQVYLEKSENLYKEVHYRKGIQLFDKELLTEAIDEWKLVR</sequence>
<reference evidence="2" key="1">
    <citation type="journal article" date="2014" name="Front. Microbiol.">
        <title>High frequency of phylogenetically diverse reductive dehalogenase-homologous genes in deep subseafloor sedimentary metagenomes.</title>
        <authorList>
            <person name="Kawai M."/>
            <person name="Futagami T."/>
            <person name="Toyoda A."/>
            <person name="Takaki Y."/>
            <person name="Nishi S."/>
            <person name="Hori S."/>
            <person name="Arai W."/>
            <person name="Tsubouchi T."/>
            <person name="Morono Y."/>
            <person name="Uchiyama I."/>
            <person name="Ito T."/>
            <person name="Fujiyama A."/>
            <person name="Inagaki F."/>
            <person name="Takami H."/>
        </authorList>
    </citation>
    <scope>NUCLEOTIDE SEQUENCE</scope>
    <source>
        <strain evidence="2">Expedition CK06-06</strain>
    </source>
</reference>
<dbReference type="CDD" id="cd00118">
    <property type="entry name" value="LysM"/>
    <property type="match status" value="1"/>
</dbReference>
<dbReference type="Pfam" id="PF01476">
    <property type="entry name" value="LysM"/>
    <property type="match status" value="1"/>
</dbReference>
<organism evidence="2">
    <name type="scientific">marine sediment metagenome</name>
    <dbReference type="NCBI Taxonomy" id="412755"/>
    <lineage>
        <taxon>unclassified sequences</taxon>
        <taxon>metagenomes</taxon>
        <taxon>ecological metagenomes</taxon>
    </lineage>
</organism>
<dbReference type="InterPro" id="IPR018392">
    <property type="entry name" value="LysM"/>
</dbReference>
<protein>
    <recommendedName>
        <fullName evidence="1">LysM domain-containing protein</fullName>
    </recommendedName>
</protein>
<evidence type="ECO:0000313" key="2">
    <source>
        <dbReference type="EMBL" id="GAG87414.1"/>
    </source>
</evidence>
<evidence type="ECO:0000259" key="1">
    <source>
        <dbReference type="PROSITE" id="PS51782"/>
    </source>
</evidence>
<dbReference type="Gene3D" id="1.25.40.10">
    <property type="entry name" value="Tetratricopeptide repeat domain"/>
    <property type="match status" value="1"/>
</dbReference>
<dbReference type="SMART" id="SM00028">
    <property type="entry name" value="TPR"/>
    <property type="match status" value="2"/>
</dbReference>
<dbReference type="SUPFAM" id="SSF48452">
    <property type="entry name" value="TPR-like"/>
    <property type="match status" value="1"/>
</dbReference>
<dbReference type="EMBL" id="BART01012954">
    <property type="protein sequence ID" value="GAG87414.1"/>
    <property type="molecule type" value="Genomic_DNA"/>
</dbReference>
<dbReference type="SUPFAM" id="SSF54106">
    <property type="entry name" value="LysM domain"/>
    <property type="match status" value="1"/>
</dbReference>
<feature type="domain" description="LysM" evidence="1">
    <location>
        <begin position="37"/>
        <end position="84"/>
    </location>
</feature>
<dbReference type="AlphaFoldDB" id="X1AWC7"/>
<feature type="non-terminal residue" evidence="2">
    <location>
        <position position="256"/>
    </location>
</feature>
<dbReference type="PROSITE" id="PS51782">
    <property type="entry name" value="LYSM"/>
    <property type="match status" value="1"/>
</dbReference>
<feature type="non-terminal residue" evidence="2">
    <location>
        <position position="1"/>
    </location>
</feature>
<gene>
    <name evidence="2" type="ORF">S01H4_26759</name>
</gene>
<comment type="caution">
    <text evidence="2">The sequence shown here is derived from an EMBL/GenBank/DDBJ whole genome shotgun (WGS) entry which is preliminary data.</text>
</comment>
<accession>X1AWC7</accession>
<dbReference type="InterPro" id="IPR019734">
    <property type="entry name" value="TPR_rpt"/>
</dbReference>
<dbReference type="InterPro" id="IPR011990">
    <property type="entry name" value="TPR-like_helical_dom_sf"/>
</dbReference>
<dbReference type="InterPro" id="IPR036779">
    <property type="entry name" value="LysM_dom_sf"/>
</dbReference>
<dbReference type="SMART" id="SM00257">
    <property type="entry name" value="LysM"/>
    <property type="match status" value="1"/>
</dbReference>
<name>X1AWC7_9ZZZZ</name>
<dbReference type="PROSITE" id="PS50005">
    <property type="entry name" value="TPR"/>
    <property type="match status" value="1"/>
</dbReference>
<proteinExistence type="predicted"/>
<dbReference type="Gene3D" id="3.10.350.10">
    <property type="entry name" value="LysM domain"/>
    <property type="match status" value="1"/>
</dbReference>